<name>A0ABV7DXV9_9RHOB</name>
<keyword evidence="14" id="KW-1185">Reference proteome</keyword>
<comment type="catalytic activity">
    <reaction evidence="10">
        <text>L-threonyl-[protein] + FAD = FMN-L-threonyl-[protein] + AMP + H(+)</text>
        <dbReference type="Rhea" id="RHEA:36847"/>
        <dbReference type="Rhea" id="RHEA-COMP:11060"/>
        <dbReference type="Rhea" id="RHEA-COMP:11061"/>
        <dbReference type="ChEBI" id="CHEBI:15378"/>
        <dbReference type="ChEBI" id="CHEBI:30013"/>
        <dbReference type="ChEBI" id="CHEBI:57692"/>
        <dbReference type="ChEBI" id="CHEBI:74257"/>
        <dbReference type="ChEBI" id="CHEBI:456215"/>
        <dbReference type="EC" id="2.7.1.180"/>
    </reaction>
</comment>
<feature type="chain" id="PRO_5046988305" description="FAD:protein FMN transferase" evidence="12">
    <location>
        <begin position="24"/>
        <end position="288"/>
    </location>
</feature>
<evidence type="ECO:0000256" key="7">
    <source>
        <dbReference type="ARBA" id="ARBA00022827"/>
    </source>
</evidence>
<evidence type="ECO:0000256" key="5">
    <source>
        <dbReference type="ARBA" id="ARBA00022679"/>
    </source>
</evidence>
<keyword evidence="6" id="KW-0479">Metal-binding</keyword>
<evidence type="ECO:0000256" key="12">
    <source>
        <dbReference type="SAM" id="SignalP"/>
    </source>
</evidence>
<dbReference type="Pfam" id="PF02424">
    <property type="entry name" value="ApbE"/>
    <property type="match status" value="1"/>
</dbReference>
<dbReference type="InterPro" id="IPR024932">
    <property type="entry name" value="ApbE"/>
</dbReference>
<dbReference type="InterPro" id="IPR003374">
    <property type="entry name" value="ApbE-like_sf"/>
</dbReference>
<dbReference type="RefSeq" id="WP_197645963.1">
    <property type="nucleotide sequence ID" value="NZ_JAEACP010000016.1"/>
</dbReference>
<keyword evidence="8" id="KW-0460">Magnesium</keyword>
<keyword evidence="4" id="KW-0285">Flavoprotein</keyword>
<accession>A0ABV7DXV9</accession>
<sequence length="288" mass="30783">MNRRRFLCISAAALVPMPGHAQAVTDWQGHGLGTALSLRLVGAEPNHTRQTFARVEAEIERIELLASLHRDSALTRLNRDGRLAWPAPDLVSLLKLAGEVHAATGGAFDPTVQPLWRALADAGDTEAARKLVGWDRVRLDETEIRLEHGQALTLNGIAQGWAADRIAALLRREGFSAALVDMGEVAALGQGPQGPWIARIETPEGRILAESHLTNRALATSSPSGTLVNGRPHILGPRGQQPRWQTVSVSAESAALADALSTAFCLMDSPQIVAALGWFPGARLEALA</sequence>
<dbReference type="EMBL" id="JBHRSM010000022">
    <property type="protein sequence ID" value="MFC3086833.1"/>
    <property type="molecule type" value="Genomic_DNA"/>
</dbReference>
<protein>
    <recommendedName>
        <fullName evidence="3">FAD:protein FMN transferase</fullName>
        <ecNumber evidence="2">2.7.1.180</ecNumber>
    </recommendedName>
    <alternativeName>
        <fullName evidence="9">Flavin transferase</fullName>
    </alternativeName>
</protein>
<evidence type="ECO:0000256" key="4">
    <source>
        <dbReference type="ARBA" id="ARBA00022630"/>
    </source>
</evidence>
<organism evidence="13 14">
    <name type="scientific">Tabrizicola soli</name>
    <dbReference type="NCBI Taxonomy" id="2185115"/>
    <lineage>
        <taxon>Bacteria</taxon>
        <taxon>Pseudomonadati</taxon>
        <taxon>Pseudomonadota</taxon>
        <taxon>Alphaproteobacteria</taxon>
        <taxon>Rhodobacterales</taxon>
        <taxon>Paracoccaceae</taxon>
        <taxon>Tabrizicola</taxon>
    </lineage>
</organism>
<evidence type="ECO:0000256" key="9">
    <source>
        <dbReference type="ARBA" id="ARBA00031306"/>
    </source>
</evidence>
<gene>
    <name evidence="13" type="ORF">ACFOD6_12330</name>
</gene>
<evidence type="ECO:0000256" key="2">
    <source>
        <dbReference type="ARBA" id="ARBA00011955"/>
    </source>
</evidence>
<keyword evidence="5 13" id="KW-0808">Transferase</keyword>
<evidence type="ECO:0000256" key="10">
    <source>
        <dbReference type="ARBA" id="ARBA00048540"/>
    </source>
</evidence>
<evidence type="ECO:0000256" key="1">
    <source>
        <dbReference type="ARBA" id="ARBA00001946"/>
    </source>
</evidence>
<comment type="cofactor">
    <cofactor evidence="1">
        <name>Mg(2+)</name>
        <dbReference type="ChEBI" id="CHEBI:18420"/>
    </cofactor>
</comment>
<dbReference type="GO" id="GO:0016740">
    <property type="term" value="F:transferase activity"/>
    <property type="evidence" value="ECO:0007669"/>
    <property type="project" value="UniProtKB-KW"/>
</dbReference>
<evidence type="ECO:0000313" key="14">
    <source>
        <dbReference type="Proteomes" id="UP001595445"/>
    </source>
</evidence>
<comment type="caution">
    <text evidence="13">The sequence shown here is derived from an EMBL/GenBank/DDBJ whole genome shotgun (WGS) entry which is preliminary data.</text>
</comment>
<dbReference type="SUPFAM" id="SSF143631">
    <property type="entry name" value="ApbE-like"/>
    <property type="match status" value="1"/>
</dbReference>
<feature type="region of interest" description="Disordered" evidence="11">
    <location>
        <begin position="220"/>
        <end position="242"/>
    </location>
</feature>
<dbReference type="Gene3D" id="3.10.520.10">
    <property type="entry name" value="ApbE-like domains"/>
    <property type="match status" value="1"/>
</dbReference>
<evidence type="ECO:0000256" key="6">
    <source>
        <dbReference type="ARBA" id="ARBA00022723"/>
    </source>
</evidence>
<dbReference type="Proteomes" id="UP001595445">
    <property type="component" value="Unassembled WGS sequence"/>
</dbReference>
<keyword evidence="12" id="KW-0732">Signal</keyword>
<dbReference type="EC" id="2.7.1.180" evidence="2"/>
<keyword evidence="7" id="KW-0274">FAD</keyword>
<dbReference type="PANTHER" id="PTHR30040">
    <property type="entry name" value="THIAMINE BIOSYNTHESIS LIPOPROTEIN APBE"/>
    <property type="match status" value="1"/>
</dbReference>
<evidence type="ECO:0000256" key="3">
    <source>
        <dbReference type="ARBA" id="ARBA00016337"/>
    </source>
</evidence>
<evidence type="ECO:0000256" key="8">
    <source>
        <dbReference type="ARBA" id="ARBA00022842"/>
    </source>
</evidence>
<evidence type="ECO:0000256" key="11">
    <source>
        <dbReference type="SAM" id="MobiDB-lite"/>
    </source>
</evidence>
<evidence type="ECO:0000313" key="13">
    <source>
        <dbReference type="EMBL" id="MFC3086833.1"/>
    </source>
</evidence>
<proteinExistence type="predicted"/>
<dbReference type="PANTHER" id="PTHR30040:SF2">
    <property type="entry name" value="FAD:PROTEIN FMN TRANSFERASE"/>
    <property type="match status" value="1"/>
</dbReference>
<reference evidence="14" key="1">
    <citation type="journal article" date="2019" name="Int. J. Syst. Evol. Microbiol.">
        <title>The Global Catalogue of Microorganisms (GCM) 10K type strain sequencing project: providing services to taxonomists for standard genome sequencing and annotation.</title>
        <authorList>
            <consortium name="The Broad Institute Genomics Platform"/>
            <consortium name="The Broad Institute Genome Sequencing Center for Infectious Disease"/>
            <person name="Wu L."/>
            <person name="Ma J."/>
        </authorList>
    </citation>
    <scope>NUCLEOTIDE SEQUENCE [LARGE SCALE GENOMIC DNA]</scope>
    <source>
        <strain evidence="14">KCTC 62102</strain>
    </source>
</reference>
<feature type="signal peptide" evidence="12">
    <location>
        <begin position="1"/>
        <end position="23"/>
    </location>
</feature>